<gene>
    <name evidence="3" type="ORF">ACFPBZ_06400</name>
</gene>
<dbReference type="Gene3D" id="3.50.30.10">
    <property type="entry name" value="Phosphohistidine domain"/>
    <property type="match status" value="1"/>
</dbReference>
<dbReference type="InterPro" id="IPR008279">
    <property type="entry name" value="PEP-util_enz_mobile_dom"/>
</dbReference>
<protein>
    <submittedName>
        <fullName evidence="3">PEP/pyruvate-binding domain-containing protein</fullName>
    </submittedName>
</protein>
<reference evidence="4" key="1">
    <citation type="journal article" date="2019" name="Int. J. Syst. Evol. Microbiol.">
        <title>The Global Catalogue of Microorganisms (GCM) 10K type strain sequencing project: providing services to taxonomists for standard genome sequencing and annotation.</title>
        <authorList>
            <consortium name="The Broad Institute Genomics Platform"/>
            <consortium name="The Broad Institute Genome Sequencing Center for Infectious Disease"/>
            <person name="Wu L."/>
            <person name="Ma J."/>
        </authorList>
    </citation>
    <scope>NUCLEOTIDE SEQUENCE [LARGE SCALE GENOMIC DNA]</scope>
    <source>
        <strain evidence="4">CGMCC 4.7093</strain>
    </source>
</reference>
<dbReference type="SUPFAM" id="SSF56059">
    <property type="entry name" value="Glutathione synthetase ATP-binding domain-like"/>
    <property type="match status" value="1"/>
</dbReference>
<accession>A0ABV9YIE7</accession>
<proteinExistence type="predicted"/>
<dbReference type="Pfam" id="PF00391">
    <property type="entry name" value="PEP-utilizers"/>
    <property type="match status" value="1"/>
</dbReference>
<dbReference type="InterPro" id="IPR013815">
    <property type="entry name" value="ATP_grasp_subdomain_1"/>
</dbReference>
<evidence type="ECO:0000259" key="1">
    <source>
        <dbReference type="Pfam" id="PF00391"/>
    </source>
</evidence>
<comment type="caution">
    <text evidence="3">The sequence shown here is derived from an EMBL/GenBank/DDBJ whole genome shotgun (WGS) entry which is preliminary data.</text>
</comment>
<dbReference type="Gene3D" id="3.30.1490.20">
    <property type="entry name" value="ATP-grasp fold, A domain"/>
    <property type="match status" value="1"/>
</dbReference>
<dbReference type="Gene3D" id="3.30.470.20">
    <property type="entry name" value="ATP-grasp fold, B domain"/>
    <property type="match status" value="1"/>
</dbReference>
<dbReference type="PANTHER" id="PTHR43615">
    <property type="entry name" value="PHOSPHOENOLPYRUVATE SYNTHASE-RELATED"/>
    <property type="match status" value="1"/>
</dbReference>
<name>A0ABV9YIE7_9PSEU</name>
<dbReference type="InterPro" id="IPR051549">
    <property type="entry name" value="PEP_Utilizing_Enz"/>
</dbReference>
<dbReference type="Proteomes" id="UP001595947">
    <property type="component" value="Unassembled WGS sequence"/>
</dbReference>
<dbReference type="InterPro" id="IPR036637">
    <property type="entry name" value="Phosphohistidine_dom_sf"/>
</dbReference>
<dbReference type="PANTHER" id="PTHR43615:SF1">
    <property type="entry name" value="PPDK_N DOMAIN-CONTAINING PROTEIN"/>
    <property type="match status" value="1"/>
</dbReference>
<feature type="domain" description="Pyruvate phosphate dikinase AMP/ATP-binding" evidence="2">
    <location>
        <begin position="16"/>
        <end position="300"/>
    </location>
</feature>
<evidence type="ECO:0000259" key="2">
    <source>
        <dbReference type="Pfam" id="PF01326"/>
    </source>
</evidence>
<dbReference type="Pfam" id="PF01326">
    <property type="entry name" value="PPDK_N"/>
    <property type="match status" value="1"/>
</dbReference>
<evidence type="ECO:0000313" key="3">
    <source>
        <dbReference type="EMBL" id="MFC5061828.1"/>
    </source>
</evidence>
<organism evidence="3 4">
    <name type="scientific">Actinomycetospora atypica</name>
    <dbReference type="NCBI Taxonomy" id="1290095"/>
    <lineage>
        <taxon>Bacteria</taxon>
        <taxon>Bacillati</taxon>
        <taxon>Actinomycetota</taxon>
        <taxon>Actinomycetes</taxon>
        <taxon>Pseudonocardiales</taxon>
        <taxon>Pseudonocardiaceae</taxon>
        <taxon>Actinomycetospora</taxon>
    </lineage>
</organism>
<dbReference type="SUPFAM" id="SSF52009">
    <property type="entry name" value="Phosphohistidine domain"/>
    <property type="match status" value="1"/>
</dbReference>
<evidence type="ECO:0000313" key="4">
    <source>
        <dbReference type="Proteomes" id="UP001595947"/>
    </source>
</evidence>
<dbReference type="RefSeq" id="WP_378035182.1">
    <property type="nucleotide sequence ID" value="NZ_JBHSIV010000005.1"/>
</dbReference>
<sequence>MEFVRTFAQVGAGDVALAGGKGANLGELVAAGLPVPPGVVLTTDAYAAFVAAAGLDVTALAEQGDEAIHAAFLAAPVPDAVAAEVRAAYAELGAPPVAVRSSATAEDLADASFAGQQETYLDVRGADALLDAVVRCWASLWTARAVDYRDRQGIAPADVRLAVVIQTMVDAEASGVLFTADPTTGRRDRIVVSAAWGLGESVVGGLVATDEFVVDAGTLTEVGRTIADKAEMTVSTGGGTAQVVVPGQRRRAPVLDAAGVSELAGLGARAQQHFGVPQDLEWVRADGAFALVQSRPITALPPPAAPPPETWPLPYPGGLYFRASIVEQMPSPLTPLFADLIDPAVTGSIRDLLAQAFGRPVPEGDLTFPTINGYAYYFYRTRGLLRMTLMTPRAILALNRPETLGGVRGWRERAHPAYTAVVEHWKAVDLATLSAEELLDAVTVLLRAGTTYYTAVQSVIPLAATAEITFSTFYDRLVRRAGDPPANVLLLGEDSEPIRAERSLWALSVLARETGTDTEEWQARFREHLDRFGHAVFDLDFAEPTAADDPGTLLDTVRFQASGLGTDPDVRQQRLRAERDAHVRRMRARLDPVRRRVFDALLARARTLGPVREDALTDVGLAWPVMRRMLRELGGRLPVGPDDVFWLTEAELRAAIRGETVDPPVADRRALRRGRALVSPPQMLPRSRWAERVIGPFMPGAVSPAGQELTGRAGSSGTATGVARVLRGQEDFGAMQPGEVLVARMTTPAWTPLFARAAAVVTDIGGPLSHSSIVAREYGIPAVLGTGSATERIRTGDRVRVDGDAGTVVVLQEIFSDPVESRRRGSS</sequence>
<dbReference type="EMBL" id="JBHSIV010000005">
    <property type="protein sequence ID" value="MFC5061828.1"/>
    <property type="molecule type" value="Genomic_DNA"/>
</dbReference>
<feature type="domain" description="PEP-utilising enzyme mobile" evidence="1">
    <location>
        <begin position="736"/>
        <end position="806"/>
    </location>
</feature>
<dbReference type="InterPro" id="IPR002192">
    <property type="entry name" value="PPDK_AMP/ATP-bd"/>
</dbReference>
<keyword evidence="4" id="KW-1185">Reference proteome</keyword>